<dbReference type="Pfam" id="PF16220">
    <property type="entry name" value="DUF4880"/>
    <property type="match status" value="1"/>
</dbReference>
<evidence type="ECO:0000256" key="1">
    <source>
        <dbReference type="SAM" id="MobiDB-lite"/>
    </source>
</evidence>
<keyword evidence="2" id="KW-1133">Transmembrane helix</keyword>
<dbReference type="GO" id="GO:0016989">
    <property type="term" value="F:sigma factor antagonist activity"/>
    <property type="evidence" value="ECO:0007669"/>
    <property type="project" value="TreeGrafter"/>
</dbReference>
<dbReference type="Pfam" id="PF04773">
    <property type="entry name" value="FecR"/>
    <property type="match status" value="1"/>
</dbReference>
<comment type="caution">
    <text evidence="5">The sequence shown here is derived from an EMBL/GenBank/DDBJ whole genome shotgun (WGS) entry which is preliminary data.</text>
</comment>
<evidence type="ECO:0000259" key="4">
    <source>
        <dbReference type="Pfam" id="PF16220"/>
    </source>
</evidence>
<evidence type="ECO:0000313" key="6">
    <source>
        <dbReference type="Proteomes" id="UP000037931"/>
    </source>
</evidence>
<reference evidence="5 6" key="1">
    <citation type="journal article" date="2015" name="PLoS ONE">
        <title>Rice-Infecting Pseudomonas Genomes Are Highly Accessorized and Harbor Multiple Putative Virulence Mechanisms to Cause Sheath Brown Rot.</title>
        <authorList>
            <person name="Quibod I.L."/>
            <person name="Grande G."/>
            <person name="Oreiro E.G."/>
            <person name="Borja F.N."/>
            <person name="Dossa G.S."/>
            <person name="Mauleon R."/>
            <person name="Cruz C.V."/>
            <person name="Oliva R."/>
        </authorList>
    </citation>
    <scope>NUCLEOTIDE SEQUENCE [LARGE SCALE GENOMIC DNA]</scope>
    <source>
        <strain evidence="5 6">IRRI 6609</strain>
    </source>
</reference>
<dbReference type="AlphaFoldDB" id="A0A0M9GD07"/>
<dbReference type="InterPro" id="IPR006860">
    <property type="entry name" value="FecR"/>
</dbReference>
<keyword evidence="2" id="KW-0472">Membrane</keyword>
<dbReference type="PANTHER" id="PTHR30273">
    <property type="entry name" value="PERIPLASMIC SIGNAL SENSOR AND SIGMA FACTOR ACTIVATOR FECR-RELATED"/>
    <property type="match status" value="1"/>
</dbReference>
<proteinExistence type="predicted"/>
<dbReference type="RefSeq" id="WP_160320671.1">
    <property type="nucleotide sequence ID" value="NZ_JSYZ01000025.1"/>
</dbReference>
<feature type="domain" description="FecR N-terminal" evidence="4">
    <location>
        <begin position="31"/>
        <end position="71"/>
    </location>
</feature>
<sequence length="348" mass="37984">MSNATMIAHQASKDRVPMKASLADDPVWNTALDWLERVQQAPDDTALQAACAAWQAAAPEHAAAWRKAERVWRLGGGLSPRYAGHWSPAPNAARQPPAAAQPIRRTPRTRRRAWIGTAVAAVLVLALLPLLPSWRADYTSGVGEMRLVQLSDGTRVTLGSDSALANHFSEGRRRVELLRGEAYFDVTPDPQRPFTVTAGSGAVQVTGTAFEVRLAPGQLNVAVVHGSVRVSDERLQTDALDNVLTAGDQVQLDYGAGRLQRNHLQSTQIASWRKGQLVADDQSIGELVNQLRRYHHGLILLSDDSLAAEKVTGVYDLRNPQAALRALVQAHGGQLRTWSDYLWVISRS</sequence>
<evidence type="ECO:0000313" key="5">
    <source>
        <dbReference type="EMBL" id="KPA88052.1"/>
    </source>
</evidence>
<accession>A0A0M9GD07</accession>
<protein>
    <submittedName>
        <fullName evidence="5">FecR family protein</fullName>
    </submittedName>
</protein>
<dbReference type="Proteomes" id="UP000037931">
    <property type="component" value="Unassembled WGS sequence"/>
</dbReference>
<dbReference type="InterPro" id="IPR012373">
    <property type="entry name" value="Ferrdict_sens_TM"/>
</dbReference>
<keyword evidence="6" id="KW-1185">Reference proteome</keyword>
<dbReference type="PANTHER" id="PTHR30273:SF2">
    <property type="entry name" value="PROTEIN FECR"/>
    <property type="match status" value="1"/>
</dbReference>
<feature type="compositionally biased region" description="Low complexity" evidence="1">
    <location>
        <begin position="88"/>
        <end position="104"/>
    </location>
</feature>
<feature type="domain" description="FecR protein" evidence="3">
    <location>
        <begin position="137"/>
        <end position="229"/>
    </location>
</feature>
<dbReference type="PATRIC" id="fig|50340.43.peg.3347"/>
<keyword evidence="2" id="KW-0812">Transmembrane</keyword>
<dbReference type="STRING" id="50340.PF66_05629"/>
<dbReference type="InterPro" id="IPR032623">
    <property type="entry name" value="FecR_N"/>
</dbReference>
<dbReference type="Gene3D" id="2.60.120.1440">
    <property type="match status" value="1"/>
</dbReference>
<evidence type="ECO:0000259" key="3">
    <source>
        <dbReference type="Pfam" id="PF04773"/>
    </source>
</evidence>
<name>A0A0M9GD07_9PSED</name>
<dbReference type="PIRSF" id="PIRSF018266">
    <property type="entry name" value="FecR"/>
    <property type="match status" value="1"/>
</dbReference>
<feature type="transmembrane region" description="Helical" evidence="2">
    <location>
        <begin position="113"/>
        <end position="131"/>
    </location>
</feature>
<organism evidence="5 6">
    <name type="scientific">Pseudomonas asplenii</name>
    <dbReference type="NCBI Taxonomy" id="53407"/>
    <lineage>
        <taxon>Bacteria</taxon>
        <taxon>Pseudomonadati</taxon>
        <taxon>Pseudomonadota</taxon>
        <taxon>Gammaproteobacteria</taxon>
        <taxon>Pseudomonadales</taxon>
        <taxon>Pseudomonadaceae</taxon>
        <taxon>Pseudomonas</taxon>
    </lineage>
</organism>
<gene>
    <name evidence="5" type="ORF">PF66_05629</name>
</gene>
<dbReference type="EMBL" id="JSYZ01000025">
    <property type="protein sequence ID" value="KPA88052.1"/>
    <property type="molecule type" value="Genomic_DNA"/>
</dbReference>
<feature type="region of interest" description="Disordered" evidence="1">
    <location>
        <begin position="86"/>
        <end position="105"/>
    </location>
</feature>
<evidence type="ECO:0000256" key="2">
    <source>
        <dbReference type="SAM" id="Phobius"/>
    </source>
</evidence>
<dbReference type="OrthoDB" id="9771237at2"/>